<keyword evidence="2" id="KW-0238">DNA-binding</keyword>
<dbReference type="InterPro" id="IPR018060">
    <property type="entry name" value="HTH_AraC"/>
</dbReference>
<keyword evidence="1" id="KW-0805">Transcription regulation</keyword>
<dbReference type="Pfam" id="PF02311">
    <property type="entry name" value="AraC_binding"/>
    <property type="match status" value="1"/>
</dbReference>
<dbReference type="InterPro" id="IPR009057">
    <property type="entry name" value="Homeodomain-like_sf"/>
</dbReference>
<dbReference type="InterPro" id="IPR037923">
    <property type="entry name" value="HTH-like"/>
</dbReference>
<dbReference type="RefSeq" id="WP_338247759.1">
    <property type="nucleotide sequence ID" value="NZ_BSRI01000001.1"/>
</dbReference>
<dbReference type="InterPro" id="IPR050204">
    <property type="entry name" value="AraC_XylS_family_regulators"/>
</dbReference>
<comment type="caution">
    <text evidence="5">The sequence shown here is derived from an EMBL/GenBank/DDBJ whole genome shotgun (WGS) entry which is preliminary data.</text>
</comment>
<evidence type="ECO:0000256" key="1">
    <source>
        <dbReference type="ARBA" id="ARBA00023015"/>
    </source>
</evidence>
<dbReference type="SMART" id="SM00342">
    <property type="entry name" value="HTH_ARAC"/>
    <property type="match status" value="1"/>
</dbReference>
<proteinExistence type="predicted"/>
<dbReference type="Proteomes" id="UP001344906">
    <property type="component" value="Unassembled WGS sequence"/>
</dbReference>
<keyword evidence="6" id="KW-1185">Reference proteome</keyword>
<evidence type="ECO:0000256" key="3">
    <source>
        <dbReference type="ARBA" id="ARBA00023163"/>
    </source>
</evidence>
<dbReference type="SUPFAM" id="SSF46689">
    <property type="entry name" value="Homeodomain-like"/>
    <property type="match status" value="2"/>
</dbReference>
<dbReference type="PANTHER" id="PTHR46796">
    <property type="entry name" value="HTH-TYPE TRANSCRIPTIONAL ACTIVATOR RHAS-RELATED"/>
    <property type="match status" value="1"/>
</dbReference>
<gene>
    <name evidence="5" type="ORF">KDH_08920</name>
</gene>
<protein>
    <recommendedName>
        <fullName evidence="4">HTH araC/xylS-type domain-containing protein</fullName>
    </recommendedName>
</protein>
<organism evidence="5 6">
    <name type="scientific">Dictyobacter halimunensis</name>
    <dbReference type="NCBI Taxonomy" id="3026934"/>
    <lineage>
        <taxon>Bacteria</taxon>
        <taxon>Bacillati</taxon>
        <taxon>Chloroflexota</taxon>
        <taxon>Ktedonobacteria</taxon>
        <taxon>Ktedonobacterales</taxon>
        <taxon>Dictyobacteraceae</taxon>
        <taxon>Dictyobacter</taxon>
    </lineage>
</organism>
<dbReference type="SUPFAM" id="SSF51215">
    <property type="entry name" value="Regulatory protein AraC"/>
    <property type="match status" value="1"/>
</dbReference>
<evidence type="ECO:0000259" key="4">
    <source>
        <dbReference type="PROSITE" id="PS01124"/>
    </source>
</evidence>
<keyword evidence="3" id="KW-0804">Transcription</keyword>
<dbReference type="EMBL" id="BSRI01000001">
    <property type="protein sequence ID" value="GLV54043.1"/>
    <property type="molecule type" value="Genomic_DNA"/>
</dbReference>
<feature type="domain" description="HTH araC/xylS-type" evidence="4">
    <location>
        <begin position="192"/>
        <end position="291"/>
    </location>
</feature>
<dbReference type="PROSITE" id="PS01124">
    <property type="entry name" value="HTH_ARAC_FAMILY_2"/>
    <property type="match status" value="1"/>
</dbReference>
<evidence type="ECO:0000256" key="2">
    <source>
        <dbReference type="ARBA" id="ARBA00023125"/>
    </source>
</evidence>
<dbReference type="Gene3D" id="1.10.10.60">
    <property type="entry name" value="Homeodomain-like"/>
    <property type="match status" value="2"/>
</dbReference>
<evidence type="ECO:0000313" key="5">
    <source>
        <dbReference type="EMBL" id="GLV54043.1"/>
    </source>
</evidence>
<name>A0ABQ6FND9_9CHLR</name>
<reference evidence="5 6" key="1">
    <citation type="submission" date="2023-02" db="EMBL/GenBank/DDBJ databases">
        <title>Dictyobacter halimunensis sp. nov., a new member of the class Ktedonobacteria from forest soil in a geothermal area.</title>
        <authorList>
            <person name="Rachmania M.K."/>
            <person name="Ningsih F."/>
            <person name="Sakai Y."/>
            <person name="Yabe S."/>
            <person name="Yokota A."/>
            <person name="Sjamsuridzal W."/>
        </authorList>
    </citation>
    <scope>NUCLEOTIDE SEQUENCE [LARGE SCALE GENOMIC DNA]</scope>
    <source>
        <strain evidence="5 6">S3.2.2.5</strain>
    </source>
</reference>
<dbReference type="InterPro" id="IPR003313">
    <property type="entry name" value="AraC-bd"/>
</dbReference>
<evidence type="ECO:0000313" key="6">
    <source>
        <dbReference type="Proteomes" id="UP001344906"/>
    </source>
</evidence>
<sequence>MTSNPHTLPVVPLNTCSDVLWRDAHGLIGYEPLTPRNTLTGMHFDDMYTLELVCQGIQEIHLDGLWRPVPPFHLVWTSPKVAHAHRISTELETIFTLFPPEMVERVWKELSADAPLLVPPAAILPCPPPLQRELSHLLQEVRSGDQTSDYIISLLLHLVLAEFLRITGRPPLPVPSLALPQSRQEPISDEIQQAIRLLEEGHSRSCLSLECTAQTIGLSFFYFSRRFKQEVGTTPGHYLRQQRLNHALPLLFNTMLSLEEISYQSGFGSARQLAEACKAVFGQSPSALRKNRGFVFLSPPFSASVHALPPLDGQTSERASQALLVSCSPKEQKSVGEEQ</sequence>
<accession>A0ABQ6FND9</accession>
<dbReference type="Pfam" id="PF12833">
    <property type="entry name" value="HTH_18"/>
    <property type="match status" value="1"/>
</dbReference>